<dbReference type="EMBL" id="KN832983">
    <property type="protein sequence ID" value="KIM86024.1"/>
    <property type="molecule type" value="Genomic_DNA"/>
</dbReference>
<reference evidence="1 2" key="1">
    <citation type="submission" date="2014-04" db="EMBL/GenBank/DDBJ databases">
        <authorList>
            <consortium name="DOE Joint Genome Institute"/>
            <person name="Kuo A."/>
            <person name="Tarkka M."/>
            <person name="Buscot F."/>
            <person name="Kohler A."/>
            <person name="Nagy L.G."/>
            <person name="Floudas D."/>
            <person name="Copeland A."/>
            <person name="Barry K.W."/>
            <person name="Cichocki N."/>
            <person name="Veneault-Fourrey C."/>
            <person name="LaButti K."/>
            <person name="Lindquist E.A."/>
            <person name="Lipzen A."/>
            <person name="Lundell T."/>
            <person name="Morin E."/>
            <person name="Murat C."/>
            <person name="Sun H."/>
            <person name="Tunlid A."/>
            <person name="Henrissat B."/>
            <person name="Grigoriev I.V."/>
            <person name="Hibbett D.S."/>
            <person name="Martin F."/>
            <person name="Nordberg H.P."/>
            <person name="Cantor M.N."/>
            <person name="Hua S.X."/>
        </authorList>
    </citation>
    <scope>NUCLEOTIDE SEQUENCE [LARGE SCALE GENOMIC DNA]</scope>
    <source>
        <strain evidence="1 2">F 1598</strain>
    </source>
</reference>
<keyword evidence="2" id="KW-1185">Reference proteome</keyword>
<evidence type="ECO:0000313" key="2">
    <source>
        <dbReference type="Proteomes" id="UP000054166"/>
    </source>
</evidence>
<dbReference type="AlphaFoldDB" id="A0A0C3G2D4"/>
<name>A0A0C3G2D4_PILCF</name>
<sequence>MADSFSRCFTCKITFNSQTTSINQQKITDLVQSTRADKEPIALFNAVRVVCIVTIVGPMVPASQFPGPRLPEGEVGFVRKNVKTRGNVIIAMALLFCCRSCTPSRESVIVGENCLLI</sequence>
<protein>
    <submittedName>
        <fullName evidence="1">Uncharacterized protein</fullName>
    </submittedName>
</protein>
<accession>A0A0C3G2D4</accession>
<dbReference type="InParanoid" id="A0A0C3G2D4"/>
<reference evidence="2" key="2">
    <citation type="submission" date="2015-01" db="EMBL/GenBank/DDBJ databases">
        <title>Evolutionary Origins and Diversification of the Mycorrhizal Mutualists.</title>
        <authorList>
            <consortium name="DOE Joint Genome Institute"/>
            <consortium name="Mycorrhizal Genomics Consortium"/>
            <person name="Kohler A."/>
            <person name="Kuo A."/>
            <person name="Nagy L.G."/>
            <person name="Floudas D."/>
            <person name="Copeland A."/>
            <person name="Barry K.W."/>
            <person name="Cichocki N."/>
            <person name="Veneault-Fourrey C."/>
            <person name="LaButti K."/>
            <person name="Lindquist E.A."/>
            <person name="Lipzen A."/>
            <person name="Lundell T."/>
            <person name="Morin E."/>
            <person name="Murat C."/>
            <person name="Riley R."/>
            <person name="Ohm R."/>
            <person name="Sun H."/>
            <person name="Tunlid A."/>
            <person name="Henrissat B."/>
            <person name="Grigoriev I.V."/>
            <person name="Hibbett D.S."/>
            <person name="Martin F."/>
        </authorList>
    </citation>
    <scope>NUCLEOTIDE SEQUENCE [LARGE SCALE GENOMIC DNA]</scope>
    <source>
        <strain evidence="2">F 1598</strain>
    </source>
</reference>
<dbReference type="Proteomes" id="UP000054166">
    <property type="component" value="Unassembled WGS sequence"/>
</dbReference>
<gene>
    <name evidence="1" type="ORF">PILCRDRAFT_331694</name>
</gene>
<proteinExistence type="predicted"/>
<dbReference type="HOGENOM" id="CLU_2085662_0_0_1"/>
<organism evidence="1 2">
    <name type="scientific">Piloderma croceum (strain F 1598)</name>
    <dbReference type="NCBI Taxonomy" id="765440"/>
    <lineage>
        <taxon>Eukaryota</taxon>
        <taxon>Fungi</taxon>
        <taxon>Dikarya</taxon>
        <taxon>Basidiomycota</taxon>
        <taxon>Agaricomycotina</taxon>
        <taxon>Agaricomycetes</taxon>
        <taxon>Agaricomycetidae</taxon>
        <taxon>Atheliales</taxon>
        <taxon>Atheliaceae</taxon>
        <taxon>Piloderma</taxon>
    </lineage>
</organism>
<evidence type="ECO:0000313" key="1">
    <source>
        <dbReference type="EMBL" id="KIM86024.1"/>
    </source>
</evidence>